<feature type="domain" description="Fibronectin type-III" evidence="5">
    <location>
        <begin position="336"/>
        <end position="430"/>
    </location>
</feature>
<feature type="domain" description="Fibronectin type-III" evidence="5">
    <location>
        <begin position="826"/>
        <end position="919"/>
    </location>
</feature>
<dbReference type="InterPro" id="IPR007110">
    <property type="entry name" value="Ig-like_dom"/>
</dbReference>
<dbReference type="Pfam" id="PF07679">
    <property type="entry name" value="I-set"/>
    <property type="match status" value="4"/>
</dbReference>
<dbReference type="FunFam" id="2.60.40.10:FF:000012">
    <property type="entry name" value="titin isoform X1"/>
    <property type="match status" value="1"/>
</dbReference>
<evidence type="ECO:0000256" key="2">
    <source>
        <dbReference type="ARBA" id="ARBA00023319"/>
    </source>
</evidence>
<dbReference type="PROSITE" id="PS50835">
    <property type="entry name" value="IG_LIKE"/>
    <property type="match status" value="3"/>
</dbReference>
<dbReference type="InterPro" id="IPR003961">
    <property type="entry name" value="FN3_dom"/>
</dbReference>
<dbReference type="GO" id="GO:0031430">
    <property type="term" value="C:M band"/>
    <property type="evidence" value="ECO:0007669"/>
    <property type="project" value="TreeGrafter"/>
</dbReference>
<dbReference type="GO" id="GO:0045214">
    <property type="term" value="P:sarcomere organization"/>
    <property type="evidence" value="ECO:0007669"/>
    <property type="project" value="TreeGrafter"/>
</dbReference>
<dbReference type="GeneTree" id="ENSGT01150000286978"/>
<dbReference type="CDD" id="cd05748">
    <property type="entry name" value="Ig_Titin_like"/>
    <property type="match status" value="3"/>
</dbReference>
<evidence type="ECO:0000259" key="4">
    <source>
        <dbReference type="PROSITE" id="PS50835"/>
    </source>
</evidence>
<feature type="domain" description="Fibronectin type-III" evidence="5">
    <location>
        <begin position="729"/>
        <end position="823"/>
    </location>
</feature>
<feature type="compositionally biased region" description="Basic and acidic residues" evidence="3">
    <location>
        <begin position="527"/>
        <end position="536"/>
    </location>
</feature>
<feature type="domain" description="Fibronectin type-III" evidence="5">
    <location>
        <begin position="236"/>
        <end position="330"/>
    </location>
</feature>
<organism evidence="6 7">
    <name type="scientific">Sparus aurata</name>
    <name type="common">Gilthead sea bream</name>
    <dbReference type="NCBI Taxonomy" id="8175"/>
    <lineage>
        <taxon>Eukaryota</taxon>
        <taxon>Metazoa</taxon>
        <taxon>Chordata</taxon>
        <taxon>Craniata</taxon>
        <taxon>Vertebrata</taxon>
        <taxon>Euteleostomi</taxon>
        <taxon>Actinopterygii</taxon>
        <taxon>Neopterygii</taxon>
        <taxon>Teleostei</taxon>
        <taxon>Neoteleostei</taxon>
        <taxon>Acanthomorphata</taxon>
        <taxon>Eupercaria</taxon>
        <taxon>Spariformes</taxon>
        <taxon>Sparidae</taxon>
        <taxon>Sparus</taxon>
    </lineage>
</organism>
<dbReference type="GO" id="GO:0008307">
    <property type="term" value="F:structural constituent of muscle"/>
    <property type="evidence" value="ECO:0007669"/>
    <property type="project" value="TreeGrafter"/>
</dbReference>
<dbReference type="SMART" id="SM00409">
    <property type="entry name" value="IG"/>
    <property type="match status" value="4"/>
</dbReference>
<dbReference type="FunFam" id="2.60.40.10:FF:000011">
    <property type="entry name" value="Titin b"/>
    <property type="match status" value="1"/>
</dbReference>
<dbReference type="InterPro" id="IPR036179">
    <property type="entry name" value="Ig-like_dom_sf"/>
</dbReference>
<feature type="domain" description="Fibronectin type-III" evidence="5">
    <location>
        <begin position="434"/>
        <end position="530"/>
    </location>
</feature>
<reference evidence="6" key="2">
    <citation type="submission" date="2025-08" db="UniProtKB">
        <authorList>
            <consortium name="Ensembl"/>
        </authorList>
    </citation>
    <scope>IDENTIFICATION</scope>
</reference>
<evidence type="ECO:0008006" key="8">
    <source>
        <dbReference type="Google" id="ProtNLM"/>
    </source>
</evidence>
<feature type="region of interest" description="Disordered" evidence="3">
    <location>
        <begin position="516"/>
        <end position="536"/>
    </location>
</feature>
<keyword evidence="1" id="KW-0677">Repeat</keyword>
<dbReference type="InParanoid" id="A0A671TUT1"/>
<dbReference type="AlphaFoldDB" id="A0A671TUT1"/>
<feature type="domain" description="Fibronectin type-III" evidence="5">
    <location>
        <begin position="44"/>
        <end position="137"/>
    </location>
</feature>
<dbReference type="SMART" id="SM00060">
    <property type="entry name" value="FN3"/>
    <property type="match status" value="8"/>
</dbReference>
<dbReference type="Proteomes" id="UP000472265">
    <property type="component" value="Chromosome 9"/>
</dbReference>
<evidence type="ECO:0000256" key="3">
    <source>
        <dbReference type="SAM" id="MobiDB-lite"/>
    </source>
</evidence>
<dbReference type="CDD" id="cd00063">
    <property type="entry name" value="FN3"/>
    <property type="match status" value="8"/>
</dbReference>
<dbReference type="PANTHER" id="PTHR14340">
    <property type="entry name" value="MICROFIBRIL-ASSOCIATED GLYCOPROTEIN 3"/>
    <property type="match status" value="1"/>
</dbReference>
<keyword evidence="7" id="KW-1185">Reference proteome</keyword>
<accession>A0A671TUT1</accession>
<dbReference type="Pfam" id="PF00041">
    <property type="entry name" value="fn3"/>
    <property type="match status" value="8"/>
</dbReference>
<dbReference type="PANTHER" id="PTHR14340:SF13">
    <property type="entry name" value="TITIN"/>
    <property type="match status" value="1"/>
</dbReference>
<dbReference type="SMART" id="SM00408">
    <property type="entry name" value="IGc2"/>
    <property type="match status" value="3"/>
</dbReference>
<dbReference type="Ensembl" id="ENSSAUT00010005510.1">
    <property type="protein sequence ID" value="ENSSAUP00010005111.1"/>
    <property type="gene ID" value="ENSSAUG00010002563.1"/>
</dbReference>
<evidence type="ECO:0000313" key="6">
    <source>
        <dbReference type="Ensembl" id="ENSSAUP00010005111.1"/>
    </source>
</evidence>
<feature type="domain" description="Ig-like" evidence="4">
    <location>
        <begin position="534"/>
        <end position="621"/>
    </location>
</feature>
<dbReference type="SUPFAM" id="SSF48726">
    <property type="entry name" value="Immunoglobulin"/>
    <property type="match status" value="4"/>
</dbReference>
<keyword evidence="2" id="KW-0393">Immunoglobulin domain</keyword>
<dbReference type="FunFam" id="2.60.40.10:FF:000002">
    <property type="entry name" value="Titin a"/>
    <property type="match status" value="2"/>
</dbReference>
<dbReference type="PROSITE" id="PS50853">
    <property type="entry name" value="FN3"/>
    <property type="match status" value="8"/>
</dbReference>
<evidence type="ECO:0000313" key="7">
    <source>
        <dbReference type="Proteomes" id="UP000472265"/>
    </source>
</evidence>
<evidence type="ECO:0000256" key="1">
    <source>
        <dbReference type="ARBA" id="ARBA00022737"/>
    </source>
</evidence>
<reference evidence="6" key="3">
    <citation type="submission" date="2025-09" db="UniProtKB">
        <authorList>
            <consortium name="Ensembl"/>
        </authorList>
    </citation>
    <scope>IDENTIFICATION</scope>
</reference>
<proteinExistence type="predicted"/>
<dbReference type="FunFam" id="2.60.40.10:FF:000003">
    <property type="entry name" value="Titin isoform E"/>
    <property type="match status" value="1"/>
</dbReference>
<evidence type="ECO:0000259" key="5">
    <source>
        <dbReference type="PROSITE" id="PS50853"/>
    </source>
</evidence>
<dbReference type="InterPro" id="IPR003599">
    <property type="entry name" value="Ig_sub"/>
</dbReference>
<dbReference type="PRINTS" id="PR00014">
    <property type="entry name" value="FNTYPEIII"/>
</dbReference>
<sequence length="1230" mass="135372">MSWKVEPLPEGGIFFFRVLAENEYGVGLPAKTIEPIKISEKPQPPGKVSVVDVTCSTVTLAWEKPEHDGGSRISYYEIELAPKDSEAWSVCASVKALETVVTNLLKGEEYQFRVAAVNDKGKSDPRQLVQSVVAKDLVIEPAVRPKASNYSVQVGYDLKIEVPIAGHPKPTITWTKDGAALKQTTRVNVTDSARHTTLTIKDATKEDGGMYSINVANALGSKDATIEVITLDRPGPPTGPVKLEDISAESITLSWEPPTYTGGCQISNYVVEKRDTTTTNWVVVSATVARTTLKVSNLKTGAEYQFRIYAENRYGKSYAIDSAPVLAQYPFQEPGPPGTPFVSSYTKDYMVVEWHKPPSDGGSAILGYHLERKEKNSILWTKINKMLIQDCRFKSTPLEEGIEYEYRVSAENIVGIGKCSKVSEVYVARDPCDPPGCPEALIVTRHSVKLKWTPPQYDGGSLITGYVVEKRDLPEGKWMKASFANIINYEFTVTGLTEDNKYDFRVIARNAAGAVSKPSESTGSITAKDEVEPPKCETDSMYNQTLVINAGETFSLEAIVEGKPIPTAQWFKGNVEVEKSARAEIQNTDFKALLVVKDAIRVDGGQYTLVLTNVAGTKTVPFIVKPIDKIDPPEMILDSQLRKGIVVRAGGSMRICIPFKGRPTPEVSWAKEDGELPSKVQIETGEDYTQLSIDICDKYDAGKYILNLENSAGTKSAFVSVKVLDTPGAPLNLTVKDITRQSVTLTWEPPLIDGGARIKNFLVEKRESTRKVYSNVDNKCTKTSYRITGLTEGTIYYFRVLAENEFGVGQPAETEDCVKTSEPPLSVGKVTLTGVTKTTASLSWEKPDHDGGSRIMGYYIEMQPVGSEEWVVATTTKICEGTVTGLSAGHEYLLRVSAFNEKGKSDPRALAAPVTAKDVTIEPRFKMRFNTYSLPCGDDLKIDISVLGHPVPKVEWKKDGQALKETTRLNVTSTPSSTKLCIKDANREDSGKYTVTATSSVGTATEEITVIILDKPGPPTGPVKIEEVSSNYDNMVVEWKAPTNNGGSPILGYHLERKEKNSLLWTKLNKLLIPDTRFKTTELEEGIEYEFRVYAENIAGLSPVSKISVSTVARDPCDPPGTPEAIEITRNFVTLQWTRPQYDGGSAITGYVIERRKHPDTRWMKASFTNVTDTQFTVTGLTEDSHHLNTSRPVMPFIHQGLQITPKSPTIQAPQSLCPGPDLSMMVEHR</sequence>
<dbReference type="Gene3D" id="2.60.40.10">
    <property type="entry name" value="Immunoglobulins"/>
    <property type="match status" value="12"/>
</dbReference>
<dbReference type="InterPro" id="IPR013098">
    <property type="entry name" value="Ig_I-set"/>
</dbReference>
<dbReference type="SUPFAM" id="SSF49265">
    <property type="entry name" value="Fibronectin type III"/>
    <property type="match status" value="5"/>
</dbReference>
<protein>
    <recommendedName>
        <fullName evidence="8">Titin</fullName>
    </recommendedName>
</protein>
<feature type="domain" description="Fibronectin type-III" evidence="5">
    <location>
        <begin position="1119"/>
        <end position="1216"/>
    </location>
</feature>
<dbReference type="GO" id="GO:0048738">
    <property type="term" value="P:cardiac muscle tissue development"/>
    <property type="evidence" value="ECO:0007669"/>
    <property type="project" value="TreeGrafter"/>
</dbReference>
<dbReference type="InterPro" id="IPR036116">
    <property type="entry name" value="FN3_sf"/>
</dbReference>
<feature type="domain" description="Ig-like" evidence="4">
    <location>
        <begin position="141"/>
        <end position="227"/>
    </location>
</feature>
<dbReference type="FunFam" id="2.60.40.10:FF:000031">
    <property type="entry name" value="Myosin-binding protein C, slow type"/>
    <property type="match status" value="2"/>
</dbReference>
<feature type="domain" description="Ig-like" evidence="4">
    <location>
        <begin position="907"/>
        <end position="1009"/>
    </location>
</feature>
<dbReference type="InterPro" id="IPR003598">
    <property type="entry name" value="Ig_sub2"/>
</dbReference>
<dbReference type="InterPro" id="IPR013783">
    <property type="entry name" value="Ig-like_fold"/>
</dbReference>
<feature type="domain" description="Fibronectin type-III" evidence="5">
    <location>
        <begin position="1018"/>
        <end position="1115"/>
    </location>
</feature>
<name>A0A671TUT1_SPAAU</name>
<dbReference type="FunFam" id="2.60.40.10:FF:000034">
    <property type="entry name" value="Titin isoform A"/>
    <property type="match status" value="2"/>
</dbReference>
<reference evidence="6" key="1">
    <citation type="submission" date="2021-04" db="EMBL/GenBank/DDBJ databases">
        <authorList>
            <consortium name="Wellcome Sanger Institute Data Sharing"/>
        </authorList>
    </citation>
    <scope>NUCLEOTIDE SEQUENCE [LARGE SCALE GENOMIC DNA]</scope>
</reference>
<dbReference type="FunFam" id="2.60.40.10:FF:000112">
    <property type="entry name" value="Titin a"/>
    <property type="match status" value="2"/>
</dbReference>